<name>A0A136IZX1_9PEZI</name>
<dbReference type="InParanoid" id="A0A136IZX1"/>
<sequence length="165" mass="17979">MVTGTYPNICRKRHNLAAWILQILACLAYLGLGSYEAHYRNKYWWTSYAATTIMTIMIISIVTLVLDIIEIVFFAKEKLSPVILLVFASVKMAIWGIHALVIVVAAVTTFDVFSLIIQLPISAVVLGAAISQVVIAAKIVRSRKAGSETAHEGSVDGAAAPKYEV</sequence>
<dbReference type="Proteomes" id="UP000070501">
    <property type="component" value="Unassembled WGS sequence"/>
</dbReference>
<feature type="transmembrane region" description="Helical" evidence="1">
    <location>
        <begin position="82"/>
        <end position="107"/>
    </location>
</feature>
<organism evidence="2 3">
    <name type="scientific">Microdochium bolleyi</name>
    <dbReference type="NCBI Taxonomy" id="196109"/>
    <lineage>
        <taxon>Eukaryota</taxon>
        <taxon>Fungi</taxon>
        <taxon>Dikarya</taxon>
        <taxon>Ascomycota</taxon>
        <taxon>Pezizomycotina</taxon>
        <taxon>Sordariomycetes</taxon>
        <taxon>Xylariomycetidae</taxon>
        <taxon>Xylariales</taxon>
        <taxon>Microdochiaceae</taxon>
        <taxon>Microdochium</taxon>
    </lineage>
</organism>
<evidence type="ECO:0000256" key="1">
    <source>
        <dbReference type="SAM" id="Phobius"/>
    </source>
</evidence>
<keyword evidence="1" id="KW-0472">Membrane</keyword>
<feature type="transmembrane region" description="Helical" evidence="1">
    <location>
        <begin position="16"/>
        <end position="35"/>
    </location>
</feature>
<gene>
    <name evidence="2" type="ORF">Micbo1qcDRAFT_176158</name>
</gene>
<dbReference type="EMBL" id="KQ964252">
    <property type="protein sequence ID" value="KXJ90349.1"/>
    <property type="molecule type" value="Genomic_DNA"/>
</dbReference>
<reference evidence="3" key="1">
    <citation type="submission" date="2016-02" db="EMBL/GenBank/DDBJ databases">
        <title>Draft genome sequence of Microdochium bolleyi, a fungal endophyte of beachgrass.</title>
        <authorList>
            <consortium name="DOE Joint Genome Institute"/>
            <person name="David A.S."/>
            <person name="May G."/>
            <person name="Haridas S."/>
            <person name="Lim J."/>
            <person name="Wang M."/>
            <person name="Labutti K."/>
            <person name="Lipzen A."/>
            <person name="Barry K."/>
            <person name="Grigoriev I.V."/>
        </authorList>
    </citation>
    <scope>NUCLEOTIDE SEQUENCE [LARGE SCALE GENOMIC DNA]</scope>
    <source>
        <strain evidence="3">J235TASD1</strain>
    </source>
</reference>
<keyword evidence="1" id="KW-1133">Transmembrane helix</keyword>
<protein>
    <recommendedName>
        <fullName evidence="4">Transmembrane protein</fullName>
    </recommendedName>
</protein>
<proteinExistence type="predicted"/>
<evidence type="ECO:0000313" key="2">
    <source>
        <dbReference type="EMBL" id="KXJ90349.1"/>
    </source>
</evidence>
<evidence type="ECO:0008006" key="4">
    <source>
        <dbReference type="Google" id="ProtNLM"/>
    </source>
</evidence>
<feature type="transmembrane region" description="Helical" evidence="1">
    <location>
        <begin position="113"/>
        <end position="137"/>
    </location>
</feature>
<keyword evidence="3" id="KW-1185">Reference proteome</keyword>
<dbReference type="AlphaFoldDB" id="A0A136IZX1"/>
<evidence type="ECO:0000313" key="3">
    <source>
        <dbReference type="Proteomes" id="UP000070501"/>
    </source>
</evidence>
<dbReference type="OrthoDB" id="5211263at2759"/>
<keyword evidence="1" id="KW-0812">Transmembrane</keyword>
<feature type="transmembrane region" description="Helical" evidence="1">
    <location>
        <begin position="47"/>
        <end position="75"/>
    </location>
</feature>
<accession>A0A136IZX1</accession>